<proteinExistence type="predicted"/>
<accession>S3KHP4</accession>
<dbReference type="EMBL" id="ASZQ01000104">
    <property type="protein sequence ID" value="EPF24159.1"/>
    <property type="molecule type" value="Genomic_DNA"/>
</dbReference>
<comment type="caution">
    <text evidence="1">The sequence shown here is derived from an EMBL/GenBank/DDBJ whole genome shotgun (WGS) entry which is preliminary data.</text>
</comment>
<evidence type="ECO:0000313" key="1">
    <source>
        <dbReference type="EMBL" id="EPF24159.1"/>
    </source>
</evidence>
<evidence type="ECO:0000313" key="2">
    <source>
        <dbReference type="Proteomes" id="UP000014617"/>
    </source>
</evidence>
<reference evidence="1 2" key="1">
    <citation type="journal article" date="2013" name="Genome Announc.">
        <title>Draft Genome Sequence of the Brazilian Toxic Bloom-Forming Cyanobacterium Microcystis aeruginosa Strain SPC777.</title>
        <authorList>
            <person name="Fiore M.F."/>
            <person name="Alvarenga D.O."/>
            <person name="Varani A.M."/>
            <person name="Hoff-Risseti C."/>
            <person name="Crespim E."/>
            <person name="Ramos R.T."/>
            <person name="Silva A."/>
            <person name="Schaker P.D."/>
            <person name="Heck K."/>
            <person name="Rigonato J."/>
            <person name="Schneider M.P."/>
        </authorList>
    </citation>
    <scope>NUCLEOTIDE SEQUENCE [LARGE SCALE GENOMIC DNA]</scope>
    <source>
        <strain evidence="2">SPC 777</strain>
    </source>
</reference>
<gene>
    <name evidence="1" type="ORF">MAESPC_00732</name>
</gene>
<organism evidence="1 2">
    <name type="scientific">Microcystis aeruginosa SPC777</name>
    <dbReference type="NCBI Taxonomy" id="482300"/>
    <lineage>
        <taxon>Bacteria</taxon>
        <taxon>Bacillati</taxon>
        <taxon>Cyanobacteriota</taxon>
        <taxon>Cyanophyceae</taxon>
        <taxon>Oscillatoriophycideae</taxon>
        <taxon>Chroococcales</taxon>
        <taxon>Microcystaceae</taxon>
        <taxon>Microcystis</taxon>
    </lineage>
</organism>
<sequence length="144" mass="16910">MGAHRLSFPFIRFTNWKQGFCLPQENNLALTGFHSYASRIGSKILLLQNEVDRLRFPFIRFTNWKQVFVRLYAGYKTAVYVSIHTLHELEARSLFLLKTAQPQRFHSYASRIGSKSLVKVLKTPKPLWFPFIRFTNWKQAESLG</sequence>
<dbReference type="Proteomes" id="UP000014617">
    <property type="component" value="Unassembled WGS sequence"/>
</dbReference>
<protein>
    <submittedName>
        <fullName evidence="1">Uncharacterized protein</fullName>
    </submittedName>
</protein>
<name>S3KHP4_MICAE</name>
<dbReference type="AlphaFoldDB" id="S3KHP4"/>